<keyword evidence="2" id="KW-1185">Reference proteome</keyword>
<reference evidence="1" key="1">
    <citation type="journal article" date="2014" name="Int. J. Syst. Evol. Microbiol.">
        <title>Complete genome sequence of Corynebacterium casei LMG S-19264T (=DSM 44701T), isolated from a smear-ripened cheese.</title>
        <authorList>
            <consortium name="US DOE Joint Genome Institute (JGI-PGF)"/>
            <person name="Walter F."/>
            <person name="Albersmeier A."/>
            <person name="Kalinowski J."/>
            <person name="Ruckert C."/>
        </authorList>
    </citation>
    <scope>NUCLEOTIDE SEQUENCE</scope>
    <source>
        <strain evidence="1">CGMCC 1.15178</strain>
    </source>
</reference>
<evidence type="ECO:0008006" key="3">
    <source>
        <dbReference type="Google" id="ProtNLM"/>
    </source>
</evidence>
<gene>
    <name evidence="1" type="ORF">GCM10010911_44710</name>
</gene>
<proteinExistence type="predicted"/>
<dbReference type="EMBL" id="BMHP01000003">
    <property type="protein sequence ID" value="GGD81646.1"/>
    <property type="molecule type" value="Genomic_DNA"/>
</dbReference>
<protein>
    <recommendedName>
        <fullName evidence="3">Copper amine oxidase</fullName>
    </recommendedName>
</protein>
<dbReference type="RefSeq" id="WP_229750460.1">
    <property type="nucleotide sequence ID" value="NZ_BMHP01000003.1"/>
</dbReference>
<comment type="caution">
    <text evidence="1">The sequence shown here is derived from an EMBL/GenBank/DDBJ whole genome shotgun (WGS) entry which is preliminary data.</text>
</comment>
<evidence type="ECO:0000313" key="1">
    <source>
        <dbReference type="EMBL" id="GGD81646.1"/>
    </source>
</evidence>
<organism evidence="1 2">
    <name type="scientific">Paenibacillus nasutitermitis</name>
    <dbReference type="NCBI Taxonomy" id="1652958"/>
    <lineage>
        <taxon>Bacteria</taxon>
        <taxon>Bacillati</taxon>
        <taxon>Bacillota</taxon>
        <taxon>Bacilli</taxon>
        <taxon>Bacillales</taxon>
        <taxon>Paenibacillaceae</taxon>
        <taxon>Paenibacillus</taxon>
    </lineage>
</organism>
<dbReference type="AlphaFoldDB" id="A0A916Z9L0"/>
<evidence type="ECO:0000313" key="2">
    <source>
        <dbReference type="Proteomes" id="UP000612456"/>
    </source>
</evidence>
<name>A0A916Z9L0_9BACL</name>
<dbReference type="Proteomes" id="UP000612456">
    <property type="component" value="Unassembled WGS sequence"/>
</dbReference>
<accession>A0A916Z9L0</accession>
<reference evidence="1" key="2">
    <citation type="submission" date="2020-09" db="EMBL/GenBank/DDBJ databases">
        <authorList>
            <person name="Sun Q."/>
            <person name="Zhou Y."/>
        </authorList>
    </citation>
    <scope>NUCLEOTIDE SEQUENCE</scope>
    <source>
        <strain evidence="1">CGMCC 1.15178</strain>
    </source>
</reference>
<sequence length="188" mass="21174">MKIRKLTVLFIAILFSGGTMLYAASNSSVISVYINNVLQDKGGLSSDGETYLSLSQLSDNLHSLIAWDESKKMVKIYKPNVNIALLDSEKKIFGAVKNGSRNTFTVFVQIDNLKTEISDLKITISNPGNETDTIQTQHIEEQKEKFWFRSSEFTYTFNTKGDYPILVYLKDTVSKEWALVGEIQLSVV</sequence>